<evidence type="ECO:0000313" key="2">
    <source>
        <dbReference type="Proteomes" id="UP001341840"/>
    </source>
</evidence>
<gene>
    <name evidence="1" type="ORF">PIB30_089819</name>
</gene>
<proteinExistence type="predicted"/>
<organism evidence="1 2">
    <name type="scientific">Stylosanthes scabra</name>
    <dbReference type="NCBI Taxonomy" id="79078"/>
    <lineage>
        <taxon>Eukaryota</taxon>
        <taxon>Viridiplantae</taxon>
        <taxon>Streptophyta</taxon>
        <taxon>Embryophyta</taxon>
        <taxon>Tracheophyta</taxon>
        <taxon>Spermatophyta</taxon>
        <taxon>Magnoliopsida</taxon>
        <taxon>eudicotyledons</taxon>
        <taxon>Gunneridae</taxon>
        <taxon>Pentapetalae</taxon>
        <taxon>rosids</taxon>
        <taxon>fabids</taxon>
        <taxon>Fabales</taxon>
        <taxon>Fabaceae</taxon>
        <taxon>Papilionoideae</taxon>
        <taxon>50 kb inversion clade</taxon>
        <taxon>dalbergioids sensu lato</taxon>
        <taxon>Dalbergieae</taxon>
        <taxon>Pterocarpus clade</taxon>
        <taxon>Stylosanthes</taxon>
    </lineage>
</organism>
<accession>A0ABU6RU27</accession>
<keyword evidence="2" id="KW-1185">Reference proteome</keyword>
<dbReference type="EMBL" id="JASCZI010031908">
    <property type="protein sequence ID" value="MED6127626.1"/>
    <property type="molecule type" value="Genomic_DNA"/>
</dbReference>
<reference evidence="1 2" key="1">
    <citation type="journal article" date="2023" name="Plants (Basel)">
        <title>Bridging the Gap: Combining Genomics and Transcriptomics Approaches to Understand Stylosanthes scabra, an Orphan Legume from the Brazilian Caatinga.</title>
        <authorList>
            <person name="Ferreira-Neto J.R.C."/>
            <person name="da Silva M.D."/>
            <person name="Binneck E."/>
            <person name="de Melo N.F."/>
            <person name="da Silva R.H."/>
            <person name="de Melo A.L.T.M."/>
            <person name="Pandolfi V."/>
            <person name="Bustamante F.O."/>
            <person name="Brasileiro-Vidal A.C."/>
            <person name="Benko-Iseppon A.M."/>
        </authorList>
    </citation>
    <scope>NUCLEOTIDE SEQUENCE [LARGE SCALE GENOMIC DNA]</scope>
    <source>
        <tissue evidence="1">Leaves</tissue>
    </source>
</reference>
<protein>
    <submittedName>
        <fullName evidence="1">Uncharacterized protein</fullName>
    </submittedName>
</protein>
<dbReference type="Proteomes" id="UP001341840">
    <property type="component" value="Unassembled WGS sequence"/>
</dbReference>
<name>A0ABU6RU27_9FABA</name>
<evidence type="ECO:0000313" key="1">
    <source>
        <dbReference type="EMBL" id="MED6127626.1"/>
    </source>
</evidence>
<sequence length="245" mass="28224">MIEFFESLGVDMELSDMSFAVSLDGGQGFEWGSRNGFSSLFAQKRNVVNPYFWQMVREIIKFKNDVIRQVVLIYAQYLGMLLDNNANMDHSETSEQFIKSKGYSELFVNAYLLTCNGCRFQYVVLYVYSDVFLHHDKNLMPQKPAAWSAMSFLGCNNNRVCVTHWLNVIQNLGETRLPSFATLNPKHTPENTLLKWSSGLPIPSVAVFKASQELEKNQGKRRIWFCDTYQGTYKNTFNENLDDLV</sequence>
<comment type="caution">
    <text evidence="1">The sequence shown here is derived from an EMBL/GenBank/DDBJ whole genome shotgun (WGS) entry which is preliminary data.</text>
</comment>